<dbReference type="InterPro" id="IPR050485">
    <property type="entry name" value="Proline_metab_enzyme"/>
</dbReference>
<dbReference type="InterPro" id="IPR029510">
    <property type="entry name" value="Ald_DH_CS_GLU"/>
</dbReference>
<dbReference type="InterPro" id="IPR016160">
    <property type="entry name" value="Ald_DH_CS_CYS"/>
</dbReference>
<comment type="similarity">
    <text evidence="6">Belongs to the aldehyde dehydrogenase family. RocA subfamily.</text>
</comment>
<keyword evidence="12" id="KW-1185">Reference proteome</keyword>
<evidence type="ECO:0000256" key="3">
    <source>
        <dbReference type="ARBA" id="ARBA00023002"/>
    </source>
</evidence>
<comment type="catalytic activity">
    <reaction evidence="5">
        <text>L-glutamate 5-semialdehyde + NAD(+) + H2O = L-glutamate + NADH + 2 H(+)</text>
        <dbReference type="Rhea" id="RHEA:30235"/>
        <dbReference type="ChEBI" id="CHEBI:15377"/>
        <dbReference type="ChEBI" id="CHEBI:15378"/>
        <dbReference type="ChEBI" id="CHEBI:29985"/>
        <dbReference type="ChEBI" id="CHEBI:57540"/>
        <dbReference type="ChEBI" id="CHEBI:57945"/>
        <dbReference type="ChEBI" id="CHEBI:58066"/>
        <dbReference type="EC" id="1.2.1.88"/>
    </reaction>
</comment>
<evidence type="ECO:0000256" key="9">
    <source>
        <dbReference type="RuleBase" id="RU003345"/>
    </source>
</evidence>
<dbReference type="InterPro" id="IPR005932">
    <property type="entry name" value="RocA"/>
</dbReference>
<dbReference type="PROSITE" id="PS00070">
    <property type="entry name" value="ALDEHYDE_DEHYDR_CYS"/>
    <property type="match status" value="1"/>
</dbReference>
<accession>A0A2K8NDC8</accession>
<dbReference type="GO" id="GO:0003842">
    <property type="term" value="F:L-glutamate gamma-semialdehyde dehydrogenase activity"/>
    <property type="evidence" value="ECO:0007669"/>
    <property type="project" value="UniProtKB-UniRule"/>
</dbReference>
<dbReference type="InterPro" id="IPR015590">
    <property type="entry name" value="Aldehyde_DH_dom"/>
</dbReference>
<protein>
    <recommendedName>
        <fullName evidence="2 7">L-glutamate gamma-semialdehyde dehydrogenase</fullName>
        <ecNumber evidence="2 7">1.2.1.88</ecNumber>
    </recommendedName>
</protein>
<evidence type="ECO:0000256" key="2">
    <source>
        <dbReference type="ARBA" id="ARBA00012884"/>
    </source>
</evidence>
<evidence type="ECO:0000256" key="6">
    <source>
        <dbReference type="ARBA" id="ARBA00061617"/>
    </source>
</evidence>
<evidence type="ECO:0000256" key="1">
    <source>
        <dbReference type="ARBA" id="ARBA00004786"/>
    </source>
</evidence>
<dbReference type="FunFam" id="3.40.605.10:FF:000045">
    <property type="entry name" value="1-pyrroline-5-carboxylate dehydrogenase 1"/>
    <property type="match status" value="1"/>
</dbReference>
<dbReference type="PROSITE" id="PS00687">
    <property type="entry name" value="ALDEHYDE_DEHYDR_GLU"/>
    <property type="match status" value="1"/>
</dbReference>
<gene>
    <name evidence="11" type="primary">pruA</name>
    <name evidence="11" type="ORF">CVV65_04030</name>
</gene>
<dbReference type="NCBIfam" id="NF002852">
    <property type="entry name" value="PRK03137.1"/>
    <property type="match status" value="1"/>
</dbReference>
<dbReference type="Gene3D" id="3.40.605.10">
    <property type="entry name" value="Aldehyde Dehydrogenase, Chain A, domain 1"/>
    <property type="match status" value="1"/>
</dbReference>
<evidence type="ECO:0000313" key="11">
    <source>
        <dbReference type="EMBL" id="ATY86420.1"/>
    </source>
</evidence>
<dbReference type="Gene3D" id="3.40.309.10">
    <property type="entry name" value="Aldehyde Dehydrogenase, Chain A, domain 2"/>
    <property type="match status" value="1"/>
</dbReference>
<dbReference type="InterPro" id="IPR016163">
    <property type="entry name" value="Ald_DH_C"/>
</dbReference>
<evidence type="ECO:0000256" key="7">
    <source>
        <dbReference type="NCBIfam" id="TIGR01237"/>
    </source>
</evidence>
<proteinExistence type="inferred from homology"/>
<evidence type="ECO:0000313" key="12">
    <source>
        <dbReference type="Proteomes" id="UP000231932"/>
    </source>
</evidence>
<dbReference type="CDD" id="cd07124">
    <property type="entry name" value="ALDH_PutA-P5CDH-RocA"/>
    <property type="match status" value="1"/>
</dbReference>
<evidence type="ECO:0000259" key="10">
    <source>
        <dbReference type="Pfam" id="PF00171"/>
    </source>
</evidence>
<dbReference type="SUPFAM" id="SSF53720">
    <property type="entry name" value="ALDH-like"/>
    <property type="match status" value="1"/>
</dbReference>
<dbReference type="GO" id="GO:0009898">
    <property type="term" value="C:cytoplasmic side of plasma membrane"/>
    <property type="evidence" value="ECO:0007669"/>
    <property type="project" value="TreeGrafter"/>
</dbReference>
<sequence>MLVDFRNEPLTNFQDRTFHRAMKEALGDVRRGFGREYPMRIDGRDRLSGHWIRSADPSRPKEVVGQVAAATREDAMDAVEGAWSAFEGWARVPAEARARCLFKAAAIMRRRKFHLAALMCFEVGKTWSEADADVAEAIDFLEFYGREMIRLARPHPLTRIQGEDNEVIYEPLGVGVVIPPWNFPLAILTGMTVSSVVAGNAVVLKPASASPVIAAEFAKIMEEAGIPPGVIQFLPGSGGEIGDVLVSHPQVRFVTFTGSRDVGVHIYELAAKVQPGQKWLKRVIAEMGGKDAIIVDSDADLDDAAAGIVTSAFGFAGQKCSACSRVIALEDVYEPILERVKALTERLKVAPADLEEASYGPVVDRAAYEKVLQYIEIGQTEGQLVTGGGPAEGDGYFIKPTIFRDVPPEARIAQEEIFGPVLAFFKAKDFDEALRIANGTQYGLTGGVYSRNRAHLEQARREFEVGNLYFNRKITGALVGAHPFGGFHMSGTDSKAGGQDYLLLLTQAKVVSERF</sequence>
<dbReference type="GO" id="GO:0010133">
    <property type="term" value="P:L-proline catabolic process to L-glutamate"/>
    <property type="evidence" value="ECO:0007669"/>
    <property type="project" value="TreeGrafter"/>
</dbReference>
<dbReference type="EC" id="1.2.1.88" evidence="2 7"/>
<dbReference type="Pfam" id="PF00171">
    <property type="entry name" value="Aldedh"/>
    <property type="match status" value="1"/>
</dbReference>
<keyword evidence="4" id="KW-0520">NAD</keyword>
<dbReference type="KEGG" id="kyr:CVV65_04030"/>
<comment type="pathway">
    <text evidence="1">Amino-acid degradation; L-proline degradation into L-glutamate; L-glutamate from L-proline: step 2/2.</text>
</comment>
<dbReference type="EMBL" id="CP024955">
    <property type="protein sequence ID" value="ATY86420.1"/>
    <property type="molecule type" value="Genomic_DNA"/>
</dbReference>
<evidence type="ECO:0000256" key="8">
    <source>
        <dbReference type="PROSITE-ProRule" id="PRU10007"/>
    </source>
</evidence>
<feature type="domain" description="Aldehyde dehydrogenase" evidence="10">
    <location>
        <begin position="52"/>
        <end position="511"/>
    </location>
</feature>
<dbReference type="RefSeq" id="WP_100669162.1">
    <property type="nucleotide sequence ID" value="NZ_CP024955.1"/>
</dbReference>
<dbReference type="AlphaFoldDB" id="A0A2K8NDC8"/>
<evidence type="ECO:0000256" key="4">
    <source>
        <dbReference type="ARBA" id="ARBA00023027"/>
    </source>
</evidence>
<dbReference type="PANTHER" id="PTHR42862:SF1">
    <property type="entry name" value="DELTA-1-PYRROLINE-5-CARBOXYLATE DEHYDROGENASE 2, ISOFORM A-RELATED"/>
    <property type="match status" value="1"/>
</dbReference>
<organism evidence="11 12">
    <name type="scientific">Kyrpidia spormannii</name>
    <dbReference type="NCBI Taxonomy" id="2055160"/>
    <lineage>
        <taxon>Bacteria</taxon>
        <taxon>Bacillati</taxon>
        <taxon>Bacillota</taxon>
        <taxon>Bacilli</taxon>
        <taxon>Bacillales</taxon>
        <taxon>Alicyclobacillaceae</taxon>
        <taxon>Kyrpidia</taxon>
    </lineage>
</organism>
<dbReference type="InterPro" id="IPR016161">
    <property type="entry name" value="Ald_DH/histidinol_DH"/>
</dbReference>
<dbReference type="GO" id="GO:0004657">
    <property type="term" value="F:proline dehydrogenase activity"/>
    <property type="evidence" value="ECO:0007669"/>
    <property type="project" value="UniProtKB-ARBA"/>
</dbReference>
<name>A0A2K8NDC8_9BACL</name>
<dbReference type="Proteomes" id="UP000231932">
    <property type="component" value="Chromosome"/>
</dbReference>
<reference evidence="12" key="1">
    <citation type="submission" date="2017-11" db="EMBL/GenBank/DDBJ databases">
        <title>Complete Genome Sequence of Kyrpidia sp. Strain EA-1, a thermophilic, hydrogen-oxidizing Bacterium, isolated from the Azores.</title>
        <authorList>
            <person name="Reiner J.E."/>
            <person name="Lapp C.J."/>
            <person name="Bunk B."/>
            <person name="Gescher J."/>
        </authorList>
    </citation>
    <scope>NUCLEOTIDE SEQUENCE [LARGE SCALE GENOMIC DNA]</scope>
    <source>
        <strain evidence="12">EA-1</strain>
    </source>
</reference>
<keyword evidence="3 9" id="KW-0560">Oxidoreductase</keyword>
<dbReference type="NCBIfam" id="TIGR01237">
    <property type="entry name" value="D1pyr5carbox2"/>
    <property type="match status" value="1"/>
</dbReference>
<dbReference type="OrthoDB" id="9758906at2"/>
<dbReference type="FunFam" id="3.40.309.10:FF:000005">
    <property type="entry name" value="1-pyrroline-5-carboxylate dehydrogenase 1"/>
    <property type="match status" value="1"/>
</dbReference>
<feature type="active site" evidence="8">
    <location>
        <position position="286"/>
    </location>
</feature>
<evidence type="ECO:0000256" key="5">
    <source>
        <dbReference type="ARBA" id="ARBA00048142"/>
    </source>
</evidence>
<dbReference type="InterPro" id="IPR016162">
    <property type="entry name" value="Ald_DH_N"/>
</dbReference>
<dbReference type="PANTHER" id="PTHR42862">
    <property type="entry name" value="DELTA-1-PYRROLINE-5-CARBOXYLATE DEHYDROGENASE 1, ISOFORM A-RELATED"/>
    <property type="match status" value="1"/>
</dbReference>